<comment type="caution">
    <text evidence="1">The sequence shown here is derived from an EMBL/GenBank/DDBJ whole genome shotgun (WGS) entry which is preliminary data.</text>
</comment>
<protein>
    <submittedName>
        <fullName evidence="1">Uncharacterized protein</fullName>
    </submittedName>
</protein>
<evidence type="ECO:0000313" key="1">
    <source>
        <dbReference type="EMBL" id="GBP07045.1"/>
    </source>
</evidence>
<keyword evidence="2" id="KW-1185">Reference proteome</keyword>
<evidence type="ECO:0000313" key="2">
    <source>
        <dbReference type="Proteomes" id="UP000299102"/>
    </source>
</evidence>
<proteinExistence type="predicted"/>
<name>A0A4C1SYP0_EUMVA</name>
<gene>
    <name evidence="1" type="ORF">EVAR_101493_1</name>
</gene>
<reference evidence="1 2" key="1">
    <citation type="journal article" date="2019" name="Commun. Biol.">
        <title>The bagworm genome reveals a unique fibroin gene that provides high tensile strength.</title>
        <authorList>
            <person name="Kono N."/>
            <person name="Nakamura H."/>
            <person name="Ohtoshi R."/>
            <person name="Tomita M."/>
            <person name="Numata K."/>
            <person name="Arakawa K."/>
        </authorList>
    </citation>
    <scope>NUCLEOTIDE SEQUENCE [LARGE SCALE GENOMIC DNA]</scope>
</reference>
<accession>A0A4C1SYP0</accession>
<dbReference type="Proteomes" id="UP000299102">
    <property type="component" value="Unassembled WGS sequence"/>
</dbReference>
<dbReference type="EMBL" id="BGZK01004126">
    <property type="protein sequence ID" value="GBP07045.1"/>
    <property type="molecule type" value="Genomic_DNA"/>
</dbReference>
<organism evidence="1 2">
    <name type="scientific">Eumeta variegata</name>
    <name type="common">Bagworm moth</name>
    <name type="synonym">Eumeta japonica</name>
    <dbReference type="NCBI Taxonomy" id="151549"/>
    <lineage>
        <taxon>Eukaryota</taxon>
        <taxon>Metazoa</taxon>
        <taxon>Ecdysozoa</taxon>
        <taxon>Arthropoda</taxon>
        <taxon>Hexapoda</taxon>
        <taxon>Insecta</taxon>
        <taxon>Pterygota</taxon>
        <taxon>Neoptera</taxon>
        <taxon>Endopterygota</taxon>
        <taxon>Lepidoptera</taxon>
        <taxon>Glossata</taxon>
        <taxon>Ditrysia</taxon>
        <taxon>Tineoidea</taxon>
        <taxon>Psychidae</taxon>
        <taxon>Oiketicinae</taxon>
        <taxon>Eumeta</taxon>
    </lineage>
</organism>
<sequence length="205" mass="24108">MNTAQSKYFIQHPTELQVIEKGSMYREAAYDTDNLSNSVNGKQEALPRANALSADTFYEPELFESNQKCIYDNNSLRKSKERQYPNTESLQRKRFYEAHGEYDHMLHKVFKQGQNLHREAAKERSFNEAHNIYDQTPDKVYEQGEHEHAKTLREKRFNEAGGVHDQMPHKELKQIPYQITKNLRDIKSKATLCKEQNAIENKEKN</sequence>
<dbReference type="AlphaFoldDB" id="A0A4C1SYP0"/>